<dbReference type="AlphaFoldDB" id="A0A212EGW5"/>
<sequence>MRARLPRPTPLLLALALAAALQEHLAEYATALLQFRHTVKRVANSSDVTLRQLTN</sequence>
<name>A0A212EGW5_DANPL</name>
<dbReference type="KEGG" id="dpl:KGM_212834"/>
<evidence type="ECO:0000313" key="3">
    <source>
        <dbReference type="Proteomes" id="UP000007151"/>
    </source>
</evidence>
<keyword evidence="1" id="KW-0732">Signal</keyword>
<comment type="caution">
    <text evidence="2">The sequence shown here is derived from an EMBL/GenBank/DDBJ whole genome shotgun (WGS) entry which is preliminary data.</text>
</comment>
<accession>A0A212EGW5</accession>
<reference evidence="2 3" key="1">
    <citation type="journal article" date="2011" name="Cell">
        <title>The monarch butterfly genome yields insights into long-distance migration.</title>
        <authorList>
            <person name="Zhan S."/>
            <person name="Merlin C."/>
            <person name="Boore J.L."/>
            <person name="Reppert S.M."/>
        </authorList>
    </citation>
    <scope>NUCLEOTIDE SEQUENCE [LARGE SCALE GENOMIC DNA]</scope>
    <source>
        <strain evidence="2">F-2</strain>
    </source>
</reference>
<feature type="signal peptide" evidence="1">
    <location>
        <begin position="1"/>
        <end position="26"/>
    </location>
</feature>
<keyword evidence="3" id="KW-1185">Reference proteome</keyword>
<feature type="chain" id="PRO_5012962247" evidence="1">
    <location>
        <begin position="27"/>
        <end position="55"/>
    </location>
</feature>
<organism evidence="2 3">
    <name type="scientific">Danaus plexippus plexippus</name>
    <dbReference type="NCBI Taxonomy" id="278856"/>
    <lineage>
        <taxon>Eukaryota</taxon>
        <taxon>Metazoa</taxon>
        <taxon>Ecdysozoa</taxon>
        <taxon>Arthropoda</taxon>
        <taxon>Hexapoda</taxon>
        <taxon>Insecta</taxon>
        <taxon>Pterygota</taxon>
        <taxon>Neoptera</taxon>
        <taxon>Endopterygota</taxon>
        <taxon>Lepidoptera</taxon>
        <taxon>Glossata</taxon>
        <taxon>Ditrysia</taxon>
        <taxon>Papilionoidea</taxon>
        <taxon>Nymphalidae</taxon>
        <taxon>Danainae</taxon>
        <taxon>Danaini</taxon>
        <taxon>Danaina</taxon>
        <taxon>Danaus</taxon>
        <taxon>Danaus</taxon>
    </lineage>
</organism>
<evidence type="ECO:0000256" key="1">
    <source>
        <dbReference type="SAM" id="SignalP"/>
    </source>
</evidence>
<evidence type="ECO:0000313" key="2">
    <source>
        <dbReference type="EMBL" id="OWR40737.1"/>
    </source>
</evidence>
<proteinExistence type="predicted"/>
<dbReference type="Proteomes" id="UP000007151">
    <property type="component" value="Unassembled WGS sequence"/>
</dbReference>
<dbReference type="EMBL" id="AGBW02014998">
    <property type="protein sequence ID" value="OWR40737.1"/>
    <property type="molecule type" value="Genomic_DNA"/>
</dbReference>
<gene>
    <name evidence="2" type="ORF">KGM_212834</name>
</gene>
<protein>
    <submittedName>
        <fullName evidence="2">Uncharacterized protein</fullName>
    </submittedName>
</protein>
<dbReference type="InParanoid" id="A0A212EGW5"/>